<evidence type="ECO:0000313" key="2">
    <source>
        <dbReference type="Proteomes" id="UP001552299"/>
    </source>
</evidence>
<sequence>MYQISSRRQHMGPRKGKAPVPWRTKPLNISLLQRVLRDFLPNRTNSSHFLFFCHLPLLSRLSFCLSIYKLMAILSRIAFAWRWQPPRCNGAFAAESYSPLYVEGSNQPLEHCAGGLNTNWYNHVKVYVGALAPVGHGKRFDRHAEQASTKKRERTREIEVDKGRIVMSFCIEVACELKYFLSNWYQSKSWDRWRGVFGEFLQLFLAGKGVKVAVFGDTKPEIFEISNPDCDGGQKGGCSRGMLGRRDDSNQSHGGRSYLIRGKQGTIKIWIPTVRYELNGCRTSNHLNPVTVITTEELAHHLYSTQAAANFSADGI</sequence>
<dbReference type="EMBL" id="JANQDX010000005">
    <property type="protein sequence ID" value="KAL0924794.1"/>
    <property type="molecule type" value="Genomic_DNA"/>
</dbReference>
<dbReference type="Proteomes" id="UP001552299">
    <property type="component" value="Unassembled WGS sequence"/>
</dbReference>
<comment type="caution">
    <text evidence="1">The sequence shown here is derived from an EMBL/GenBank/DDBJ whole genome shotgun (WGS) entry which is preliminary data.</text>
</comment>
<accession>A0ABD0VIB6</accession>
<name>A0ABD0VIB6_DENTH</name>
<evidence type="ECO:0000313" key="1">
    <source>
        <dbReference type="EMBL" id="KAL0924794.1"/>
    </source>
</evidence>
<proteinExistence type="predicted"/>
<dbReference type="AlphaFoldDB" id="A0ABD0VIB6"/>
<keyword evidence="2" id="KW-1185">Reference proteome</keyword>
<protein>
    <submittedName>
        <fullName evidence="1">Uncharacterized protein</fullName>
    </submittedName>
</protein>
<organism evidence="1 2">
    <name type="scientific">Dendrobium thyrsiflorum</name>
    <name type="common">Pinecone-like raceme dendrobium</name>
    <name type="synonym">Orchid</name>
    <dbReference type="NCBI Taxonomy" id="117978"/>
    <lineage>
        <taxon>Eukaryota</taxon>
        <taxon>Viridiplantae</taxon>
        <taxon>Streptophyta</taxon>
        <taxon>Embryophyta</taxon>
        <taxon>Tracheophyta</taxon>
        <taxon>Spermatophyta</taxon>
        <taxon>Magnoliopsida</taxon>
        <taxon>Liliopsida</taxon>
        <taxon>Asparagales</taxon>
        <taxon>Orchidaceae</taxon>
        <taxon>Epidendroideae</taxon>
        <taxon>Malaxideae</taxon>
        <taxon>Dendrobiinae</taxon>
        <taxon>Dendrobium</taxon>
    </lineage>
</organism>
<gene>
    <name evidence="1" type="ORF">M5K25_005652</name>
</gene>
<reference evidence="1 2" key="1">
    <citation type="journal article" date="2024" name="Plant Biotechnol. J.">
        <title>Dendrobium thyrsiflorum genome and its molecular insights into genes involved in important horticultural traits.</title>
        <authorList>
            <person name="Chen B."/>
            <person name="Wang J.Y."/>
            <person name="Zheng P.J."/>
            <person name="Li K.L."/>
            <person name="Liang Y.M."/>
            <person name="Chen X.F."/>
            <person name="Zhang C."/>
            <person name="Zhao X."/>
            <person name="He X."/>
            <person name="Zhang G.Q."/>
            <person name="Liu Z.J."/>
            <person name="Xu Q."/>
        </authorList>
    </citation>
    <scope>NUCLEOTIDE SEQUENCE [LARGE SCALE GENOMIC DNA]</scope>
    <source>
        <strain evidence="1">GZMU011</strain>
    </source>
</reference>